<evidence type="ECO:0000313" key="9">
    <source>
        <dbReference type="Proteomes" id="UP000279236"/>
    </source>
</evidence>
<comment type="catalytic activity">
    <reaction evidence="6">
        <text>2'-phospho-[ligated tRNA] + NAD(+) = mature tRNA + ADP-alpha-D-ribose 1'',2''-cyclic phosphate + nicotinamide</text>
        <dbReference type="Rhea" id="RHEA:23324"/>
        <dbReference type="Rhea" id="RHEA-COMP:11106"/>
        <dbReference type="Rhea" id="RHEA-COMP:11107"/>
        <dbReference type="ChEBI" id="CHEBI:17154"/>
        <dbReference type="ChEBI" id="CHEBI:57540"/>
        <dbReference type="ChEBI" id="CHEBI:76596"/>
        <dbReference type="ChEBI" id="CHEBI:82883"/>
        <dbReference type="ChEBI" id="CHEBI:85027"/>
        <dbReference type="EC" id="2.7.1.160"/>
    </reaction>
</comment>
<gene>
    <name evidence="8" type="ORF">EHS24_000189</name>
</gene>
<evidence type="ECO:0000256" key="6">
    <source>
        <dbReference type="ARBA" id="ARBA00047949"/>
    </source>
</evidence>
<keyword evidence="5" id="KW-0520">NAD</keyword>
<dbReference type="Gene3D" id="3.20.170.30">
    <property type="match status" value="1"/>
</dbReference>
<dbReference type="InterPro" id="IPR042081">
    <property type="entry name" value="RNA_2'-PTrans_C"/>
</dbReference>
<dbReference type="Pfam" id="PF01885">
    <property type="entry name" value="PTS_2-RNA"/>
    <property type="match status" value="1"/>
</dbReference>
<dbReference type="RefSeq" id="XP_028479883.1">
    <property type="nucleotide sequence ID" value="XM_028616026.1"/>
</dbReference>
<proteinExistence type="inferred from homology"/>
<dbReference type="InterPro" id="IPR042080">
    <property type="entry name" value="RNA_2'-PTrans_N"/>
</dbReference>
<dbReference type="OrthoDB" id="419694at2759"/>
<comment type="caution">
    <text evidence="8">The sequence shown here is derived from an EMBL/GenBank/DDBJ whole genome shotgun (WGS) entry which is preliminary data.</text>
</comment>
<keyword evidence="4" id="KW-0808">Transferase</keyword>
<dbReference type="EMBL" id="RSCE01000001">
    <property type="protein sequence ID" value="RSH87675.1"/>
    <property type="molecule type" value="Genomic_DNA"/>
</dbReference>
<dbReference type="InterPro" id="IPR002745">
    <property type="entry name" value="Ptrans_KptA/Tpt1"/>
</dbReference>
<dbReference type="Gene3D" id="1.10.10.970">
    <property type="entry name" value="RNA 2'-phosphotransferase, Tpt1/KptA family, N-terminal domain"/>
    <property type="match status" value="1"/>
</dbReference>
<dbReference type="AlphaFoldDB" id="A0A427Y9I2"/>
<dbReference type="Proteomes" id="UP000279236">
    <property type="component" value="Unassembled WGS sequence"/>
</dbReference>
<dbReference type="SUPFAM" id="SSF56399">
    <property type="entry name" value="ADP-ribosylation"/>
    <property type="match status" value="1"/>
</dbReference>
<evidence type="ECO:0000256" key="5">
    <source>
        <dbReference type="ARBA" id="ARBA00023027"/>
    </source>
</evidence>
<accession>A0A427Y9I2</accession>
<organism evidence="8 9">
    <name type="scientific">Apiotrichum porosum</name>
    <dbReference type="NCBI Taxonomy" id="105984"/>
    <lineage>
        <taxon>Eukaryota</taxon>
        <taxon>Fungi</taxon>
        <taxon>Dikarya</taxon>
        <taxon>Basidiomycota</taxon>
        <taxon>Agaricomycotina</taxon>
        <taxon>Tremellomycetes</taxon>
        <taxon>Trichosporonales</taxon>
        <taxon>Trichosporonaceae</taxon>
        <taxon>Apiotrichum</taxon>
    </lineage>
</organism>
<evidence type="ECO:0000256" key="7">
    <source>
        <dbReference type="SAM" id="MobiDB-lite"/>
    </source>
</evidence>
<dbReference type="EC" id="2.7.1.160" evidence="3"/>
<dbReference type="PANTHER" id="PTHR12684:SF2">
    <property type="entry name" value="TRNA 2'-PHOSPHOTRANSFERASE 1"/>
    <property type="match status" value="1"/>
</dbReference>
<evidence type="ECO:0000256" key="2">
    <source>
        <dbReference type="ARBA" id="ARBA00009836"/>
    </source>
</evidence>
<comment type="function">
    <text evidence="1">Catalyzes the last step of tRNA splicing, the transfer of the splice junction 2'-phosphate from ligated tRNA to NAD to produce ADP-ribose 1''-2'' cyclic phosphate.</text>
</comment>
<dbReference type="GeneID" id="39584732"/>
<dbReference type="GO" id="GO:0000215">
    <property type="term" value="F:tRNA 2'-phosphotransferase activity"/>
    <property type="evidence" value="ECO:0007669"/>
    <property type="project" value="UniProtKB-EC"/>
</dbReference>
<name>A0A427Y9I2_9TREE</name>
<sequence length="303" mass="33350">MPRPNDSPDVAASKGLAYILRHGAEKEGLHIRSDGLVRLVDVLARPKMKAVDRDTVFRLVEENAKKRFELVFGYDPSEPKPKKKQQPKKKKPAPVVPGSSQVDAVAAQLAQTAVTPAPPPPPPAQPEWKELDFVTLPAPEAGSEAGPSEPRGEWFIRATQGHSIKLEGTAHLEPVLADDAGRVKAGLLVHGTQWKLWATLKETGLSKMARQHVHLAPALKDHRILPRNNSTLLIFLDLDQMLAAEPPIPVFAAANGVILTPGDKDGIVAKEYWRKAVHLEHGKRIVVWEGGKEVEREEREDEE</sequence>
<feature type="compositionally biased region" description="Basic residues" evidence="7">
    <location>
        <begin position="81"/>
        <end position="92"/>
    </location>
</feature>
<dbReference type="STRING" id="105984.A0A427Y9I2"/>
<protein>
    <recommendedName>
        <fullName evidence="3">2'-phosphotransferase</fullName>
        <ecNumber evidence="3">2.7.1.160</ecNumber>
    </recommendedName>
</protein>
<feature type="region of interest" description="Disordered" evidence="7">
    <location>
        <begin position="73"/>
        <end position="99"/>
    </location>
</feature>
<comment type="similarity">
    <text evidence="2">Belongs to the KptA/TPT1 family.</text>
</comment>
<evidence type="ECO:0000313" key="8">
    <source>
        <dbReference type="EMBL" id="RSH87675.1"/>
    </source>
</evidence>
<evidence type="ECO:0000256" key="3">
    <source>
        <dbReference type="ARBA" id="ARBA00012007"/>
    </source>
</evidence>
<dbReference type="GO" id="GO:0006388">
    <property type="term" value="P:tRNA splicing, via endonucleolytic cleavage and ligation"/>
    <property type="evidence" value="ECO:0007669"/>
    <property type="project" value="TreeGrafter"/>
</dbReference>
<keyword evidence="9" id="KW-1185">Reference proteome</keyword>
<reference evidence="8 9" key="1">
    <citation type="submission" date="2018-11" db="EMBL/GenBank/DDBJ databases">
        <title>Genome sequence of Apiotrichum porosum DSM 27194.</title>
        <authorList>
            <person name="Aliyu H."/>
            <person name="Gorte O."/>
            <person name="Ochsenreither K."/>
        </authorList>
    </citation>
    <scope>NUCLEOTIDE SEQUENCE [LARGE SCALE GENOMIC DNA]</scope>
    <source>
        <strain evidence="8 9">DSM 27194</strain>
    </source>
</reference>
<evidence type="ECO:0000256" key="4">
    <source>
        <dbReference type="ARBA" id="ARBA00022679"/>
    </source>
</evidence>
<evidence type="ECO:0000256" key="1">
    <source>
        <dbReference type="ARBA" id="ARBA00003343"/>
    </source>
</evidence>
<dbReference type="PANTHER" id="PTHR12684">
    <property type="entry name" value="PUTATIVE PHOSPHOTRANSFERASE"/>
    <property type="match status" value="1"/>
</dbReference>